<dbReference type="GO" id="GO:0006096">
    <property type="term" value="P:glycolytic process"/>
    <property type="evidence" value="ECO:0007669"/>
    <property type="project" value="UniProtKB-UniPathway"/>
</dbReference>
<dbReference type="PROSITE" id="PS51748">
    <property type="entry name" value="HEXOKINASE_2"/>
    <property type="match status" value="1"/>
</dbReference>
<evidence type="ECO:0000256" key="4">
    <source>
        <dbReference type="ARBA" id="ARBA00022679"/>
    </source>
</evidence>
<dbReference type="EMBL" id="CP042817">
    <property type="protein sequence ID" value="QEJ97351.1"/>
    <property type="molecule type" value="Genomic_DNA"/>
</dbReference>
<keyword evidence="5" id="KW-0547">Nucleotide-binding</keyword>
<dbReference type="GO" id="GO:0005524">
    <property type="term" value="F:ATP binding"/>
    <property type="evidence" value="ECO:0007669"/>
    <property type="project" value="UniProtKB-KW"/>
</dbReference>
<dbReference type="Proteomes" id="UP000323594">
    <property type="component" value="Chromosome"/>
</dbReference>
<organism evidence="12 14">
    <name type="scientific">Treponema phagedenis</name>
    <dbReference type="NCBI Taxonomy" id="162"/>
    <lineage>
        <taxon>Bacteria</taxon>
        <taxon>Pseudomonadati</taxon>
        <taxon>Spirochaetota</taxon>
        <taxon>Spirochaetia</taxon>
        <taxon>Spirochaetales</taxon>
        <taxon>Treponemataceae</taxon>
        <taxon>Treponema</taxon>
    </lineage>
</organism>
<gene>
    <name evidence="13" type="ORF">FUT82_04650</name>
    <name evidence="12" type="ORF">TPHV1_100048</name>
</gene>
<evidence type="ECO:0000313" key="15">
    <source>
        <dbReference type="Proteomes" id="UP000323594"/>
    </source>
</evidence>
<comment type="similarity">
    <text evidence="3">Belongs to the hexokinase family.</text>
</comment>
<dbReference type="InterPro" id="IPR022673">
    <property type="entry name" value="Hexokinase_C"/>
</dbReference>
<dbReference type="SUPFAM" id="SSF53067">
    <property type="entry name" value="Actin-like ATPase domain"/>
    <property type="match status" value="2"/>
</dbReference>
<evidence type="ECO:0000256" key="1">
    <source>
        <dbReference type="ARBA" id="ARBA00004921"/>
    </source>
</evidence>
<comment type="pathway">
    <text evidence="2">Carbohydrate metabolism.</text>
</comment>
<dbReference type="GO" id="GO:0006006">
    <property type="term" value="P:glucose metabolic process"/>
    <property type="evidence" value="ECO:0007669"/>
    <property type="project" value="TreeGrafter"/>
</dbReference>
<evidence type="ECO:0000256" key="8">
    <source>
        <dbReference type="ARBA" id="ARBA00023152"/>
    </source>
</evidence>
<dbReference type="Pfam" id="PF03727">
    <property type="entry name" value="Hexokinase_2"/>
    <property type="match status" value="1"/>
</dbReference>
<evidence type="ECO:0000259" key="11">
    <source>
        <dbReference type="Pfam" id="PF03727"/>
    </source>
</evidence>
<evidence type="ECO:0000256" key="5">
    <source>
        <dbReference type="ARBA" id="ARBA00022741"/>
    </source>
</evidence>
<dbReference type="GO" id="GO:0001678">
    <property type="term" value="P:intracellular glucose homeostasis"/>
    <property type="evidence" value="ECO:0007669"/>
    <property type="project" value="InterPro"/>
</dbReference>
<evidence type="ECO:0000256" key="6">
    <source>
        <dbReference type="ARBA" id="ARBA00022777"/>
    </source>
</evidence>
<keyword evidence="14" id="KW-1185">Reference proteome</keyword>
<dbReference type="InterPro" id="IPR043129">
    <property type="entry name" value="ATPase_NBD"/>
</dbReference>
<dbReference type="Pfam" id="PF00349">
    <property type="entry name" value="Hexokinase_1"/>
    <property type="match status" value="1"/>
</dbReference>
<dbReference type="GO" id="GO:0008865">
    <property type="term" value="F:fructokinase activity"/>
    <property type="evidence" value="ECO:0007669"/>
    <property type="project" value="TreeGrafter"/>
</dbReference>
<feature type="domain" description="Hexokinase N-terminal" evidence="10">
    <location>
        <begin position="14"/>
        <end position="202"/>
    </location>
</feature>
<dbReference type="UniPathway" id="UPA00109">
    <property type="reaction ID" value="UER00180"/>
</dbReference>
<dbReference type="AlphaFoldDB" id="A0A0B7GQK8"/>
<keyword evidence="4" id="KW-0808">Transferase</keyword>
<evidence type="ECO:0000256" key="2">
    <source>
        <dbReference type="ARBA" id="ARBA00005007"/>
    </source>
</evidence>
<dbReference type="GO" id="GO:0004340">
    <property type="term" value="F:glucokinase activity"/>
    <property type="evidence" value="ECO:0007669"/>
    <property type="project" value="TreeGrafter"/>
</dbReference>
<dbReference type="RefSeq" id="WP_002697204.1">
    <property type="nucleotide sequence ID" value="NZ_CDNC01000002.1"/>
</dbReference>
<dbReference type="Gene3D" id="3.40.367.20">
    <property type="match status" value="1"/>
</dbReference>
<dbReference type="Proteomes" id="UP000042527">
    <property type="component" value="Unassembled WGS sequence"/>
</dbReference>
<dbReference type="PANTHER" id="PTHR19443">
    <property type="entry name" value="HEXOKINASE"/>
    <property type="match status" value="1"/>
</dbReference>
<dbReference type="GeneID" id="57752335"/>
<comment type="pathway">
    <text evidence="1">Carbohydrate degradation.</text>
</comment>
<dbReference type="InterPro" id="IPR001312">
    <property type="entry name" value="Hexokinase"/>
</dbReference>
<reference evidence="14" key="2">
    <citation type="submission" date="2015-01" db="EMBL/GenBank/DDBJ databases">
        <authorList>
            <person name="Manzoor Shahid"/>
            <person name="Zubair Saima"/>
        </authorList>
    </citation>
    <scope>NUCLEOTIDE SEQUENCE [LARGE SCALE GENOMIC DNA]</scope>
    <source>
        <strain evidence="14">V1</strain>
    </source>
</reference>
<dbReference type="GO" id="GO:0005536">
    <property type="term" value="F:D-glucose binding"/>
    <property type="evidence" value="ECO:0007669"/>
    <property type="project" value="InterPro"/>
</dbReference>
<keyword evidence="7" id="KW-0067">ATP-binding</keyword>
<reference evidence="13 15" key="3">
    <citation type="submission" date="2019-08" db="EMBL/GenBank/DDBJ databases">
        <authorList>
            <person name="Kuhnert P."/>
        </authorList>
    </citation>
    <scope>NUCLEOTIDE SEQUENCE [LARGE SCALE GENOMIC DNA]</scope>
    <source>
        <strain evidence="13 15">B36.5</strain>
    </source>
</reference>
<proteinExistence type="inferred from homology"/>
<evidence type="ECO:0000313" key="12">
    <source>
        <dbReference type="EMBL" id="CEM60728.1"/>
    </source>
</evidence>
<dbReference type="OrthoDB" id="6383434at2"/>
<comment type="catalytic activity">
    <reaction evidence="9">
        <text>D-fructose + ATP = D-fructose 6-phosphate + ADP + H(+)</text>
        <dbReference type="Rhea" id="RHEA:16125"/>
        <dbReference type="ChEBI" id="CHEBI:15378"/>
        <dbReference type="ChEBI" id="CHEBI:30616"/>
        <dbReference type="ChEBI" id="CHEBI:37721"/>
        <dbReference type="ChEBI" id="CHEBI:61527"/>
        <dbReference type="ChEBI" id="CHEBI:456216"/>
        <dbReference type="EC" id="2.7.1.1"/>
    </reaction>
    <physiologicalReaction direction="left-to-right" evidence="9">
        <dbReference type="Rhea" id="RHEA:16126"/>
    </physiologicalReaction>
</comment>
<dbReference type="InterPro" id="IPR022672">
    <property type="entry name" value="Hexokinase_N"/>
</dbReference>
<dbReference type="PRINTS" id="PR00475">
    <property type="entry name" value="HEXOKINASE"/>
</dbReference>
<dbReference type="EMBL" id="CDNC01000002">
    <property type="protein sequence ID" value="CEM60728.1"/>
    <property type="molecule type" value="Genomic_DNA"/>
</dbReference>
<evidence type="ECO:0000259" key="10">
    <source>
        <dbReference type="Pfam" id="PF00349"/>
    </source>
</evidence>
<name>A0A0B7GQK8_TREPH</name>
<keyword evidence="8" id="KW-0324">Glycolysis</keyword>
<dbReference type="Gene3D" id="3.30.420.40">
    <property type="match status" value="1"/>
</dbReference>
<dbReference type="CDD" id="cd24000">
    <property type="entry name" value="ASKHA_NBD_HK"/>
    <property type="match status" value="1"/>
</dbReference>
<reference evidence="12" key="1">
    <citation type="submission" date="2015-01" db="EMBL/GenBank/DDBJ databases">
        <authorList>
            <person name="Xiang T."/>
            <person name="Song Y."/>
            <person name="Huang L."/>
            <person name="Wang B."/>
            <person name="Wu P."/>
        </authorList>
    </citation>
    <scope>NUCLEOTIDE SEQUENCE [LARGE SCALE GENOMIC DNA]</scope>
    <source>
        <strain evidence="12">V1</strain>
    </source>
</reference>
<evidence type="ECO:0000313" key="14">
    <source>
        <dbReference type="Proteomes" id="UP000042527"/>
    </source>
</evidence>
<dbReference type="PANTHER" id="PTHR19443:SF16">
    <property type="entry name" value="HEXOKINASE TYPE 1-RELATED"/>
    <property type="match status" value="1"/>
</dbReference>
<sequence>MEPLYKVAAFFGRHNFDVNGPNINTVIDCLLFEMKGGLEKDPVLPPNTGPALDMIPTWIFPPEEAPKNKKVIVIDAGGTNFRSCLVHFDEKGVPTISDLEKQAMPATDREYSKAEFFETIASFLDHLKDKADRIGFCFSYAMKISPDGDGEVIQFSKEIKAPEVIGSFVGKNLSEALVKRGWKKPEKIMLLNDTAAALLAGASTAVKGRRYDSYVGFIYGTGMNSAYIEYEPIPKIQNNKEVPHIPAAQIVVCESGKSNKVPRSKLDDAFAKTTNVPEIYLFEKMCSGAYFGALASLILRTAANEGLFSKPVNAALQNMQDFTPADMDKFFYAPHAEDTLIGGIAAKGTEDDRELIFRLLDALVRRAAKFAAANIAASVIKSGKGKNPALPVCVLAEGTTFLKMHNMRNRTLGYLNTVLTEERGIYFELISIDNAVTFGSAIAGLL</sequence>
<evidence type="ECO:0000256" key="9">
    <source>
        <dbReference type="ARBA" id="ARBA00047905"/>
    </source>
</evidence>
<evidence type="ECO:0000256" key="7">
    <source>
        <dbReference type="ARBA" id="ARBA00022840"/>
    </source>
</evidence>
<accession>A0A0B7GQK8</accession>
<feature type="domain" description="Hexokinase C-terminal" evidence="11">
    <location>
        <begin position="215"/>
        <end position="444"/>
    </location>
</feature>
<protein>
    <submittedName>
        <fullName evidence="12">Hexokinase</fullName>
    </submittedName>
</protein>
<evidence type="ECO:0000256" key="3">
    <source>
        <dbReference type="ARBA" id="ARBA00009225"/>
    </source>
</evidence>
<evidence type="ECO:0000313" key="13">
    <source>
        <dbReference type="EMBL" id="QEJ97351.1"/>
    </source>
</evidence>
<keyword evidence="6 12" id="KW-0418">Kinase</keyword>